<keyword evidence="1" id="KW-0805">Transcription regulation</keyword>
<dbReference type="GO" id="GO:0000976">
    <property type="term" value="F:transcription cis-regulatory region binding"/>
    <property type="evidence" value="ECO:0007669"/>
    <property type="project" value="TreeGrafter"/>
</dbReference>
<evidence type="ECO:0000256" key="2">
    <source>
        <dbReference type="ARBA" id="ARBA00023125"/>
    </source>
</evidence>
<dbReference type="PROSITE" id="PS50977">
    <property type="entry name" value="HTH_TETR_2"/>
    <property type="match status" value="1"/>
</dbReference>
<dbReference type="PRINTS" id="PR00455">
    <property type="entry name" value="HTHTETR"/>
</dbReference>
<dbReference type="STRING" id="439228.SAMN06295920_10771"/>
<dbReference type="RefSeq" id="WP_176152586.1">
    <property type="nucleotide sequence ID" value="NZ_FUYM01000007.1"/>
</dbReference>
<reference evidence="7" key="1">
    <citation type="submission" date="2017-02" db="EMBL/GenBank/DDBJ databases">
        <authorList>
            <person name="Varghese N."/>
            <person name="Submissions S."/>
        </authorList>
    </citation>
    <scope>NUCLEOTIDE SEQUENCE [LARGE SCALE GENOMIC DNA]</scope>
    <source>
        <strain evidence="7">UM2</strain>
    </source>
</reference>
<dbReference type="Gene3D" id="1.10.357.10">
    <property type="entry name" value="Tetracycline Repressor, domain 2"/>
    <property type="match status" value="1"/>
</dbReference>
<keyword evidence="2 4" id="KW-0238">DNA-binding</keyword>
<proteinExistence type="predicted"/>
<dbReference type="InterPro" id="IPR050109">
    <property type="entry name" value="HTH-type_TetR-like_transc_reg"/>
</dbReference>
<evidence type="ECO:0000256" key="3">
    <source>
        <dbReference type="ARBA" id="ARBA00023163"/>
    </source>
</evidence>
<dbReference type="AlphaFoldDB" id="A0A1T5ELZ4"/>
<dbReference type="GO" id="GO:0003700">
    <property type="term" value="F:DNA-binding transcription factor activity"/>
    <property type="evidence" value="ECO:0007669"/>
    <property type="project" value="TreeGrafter"/>
</dbReference>
<keyword evidence="3" id="KW-0804">Transcription</keyword>
<dbReference type="PANTHER" id="PTHR30055">
    <property type="entry name" value="HTH-TYPE TRANSCRIPTIONAL REGULATOR RUTR"/>
    <property type="match status" value="1"/>
</dbReference>
<protein>
    <submittedName>
        <fullName evidence="6">Transcriptional regulator, TetR family</fullName>
    </submittedName>
</protein>
<gene>
    <name evidence="6" type="ORF">SAMN06295920_10771</name>
</gene>
<accession>A0A1T5ELZ4</accession>
<evidence type="ECO:0000256" key="4">
    <source>
        <dbReference type="PROSITE-ProRule" id="PRU00335"/>
    </source>
</evidence>
<dbReference type="InterPro" id="IPR001647">
    <property type="entry name" value="HTH_TetR"/>
</dbReference>
<feature type="domain" description="HTH tetR-type" evidence="5">
    <location>
        <begin position="7"/>
        <end position="67"/>
    </location>
</feature>
<dbReference type="SUPFAM" id="SSF46689">
    <property type="entry name" value="Homeodomain-like"/>
    <property type="match status" value="1"/>
</dbReference>
<organism evidence="6 7">
    <name type="scientific">Rhizorhabdus histidinilytica</name>
    <dbReference type="NCBI Taxonomy" id="439228"/>
    <lineage>
        <taxon>Bacteria</taxon>
        <taxon>Pseudomonadati</taxon>
        <taxon>Pseudomonadota</taxon>
        <taxon>Alphaproteobacteria</taxon>
        <taxon>Sphingomonadales</taxon>
        <taxon>Sphingomonadaceae</taxon>
        <taxon>Rhizorhabdus</taxon>
    </lineage>
</organism>
<dbReference type="Proteomes" id="UP000189818">
    <property type="component" value="Unassembled WGS sequence"/>
</dbReference>
<sequence length="193" mass="21518">MVQVKKEAVRQRIIETADRLFHQKGFIATTIGQIAKDAQMAGSAIYVYFPSKLDIALAIFEPRIIAEMDVTEKASMRIKDKRARLAYILKRLWHDIPLQNNNYFNNLIQALVISSNDENYKPTILLEIKTRIGAMIGTCLSPERAAAFDIDAFTQLAVMAFDGFVINGHLNPAEVGSDRIIDLTCSMILGGDG</sequence>
<evidence type="ECO:0000259" key="5">
    <source>
        <dbReference type="PROSITE" id="PS50977"/>
    </source>
</evidence>
<name>A0A1T5ELZ4_9SPHN</name>
<keyword evidence="7" id="KW-1185">Reference proteome</keyword>
<dbReference type="Pfam" id="PF00440">
    <property type="entry name" value="TetR_N"/>
    <property type="match status" value="1"/>
</dbReference>
<feature type="DNA-binding region" description="H-T-H motif" evidence="4">
    <location>
        <begin position="30"/>
        <end position="49"/>
    </location>
</feature>
<evidence type="ECO:0000256" key="1">
    <source>
        <dbReference type="ARBA" id="ARBA00023015"/>
    </source>
</evidence>
<dbReference type="InterPro" id="IPR009057">
    <property type="entry name" value="Homeodomain-like_sf"/>
</dbReference>
<evidence type="ECO:0000313" key="6">
    <source>
        <dbReference type="EMBL" id="SKB84977.1"/>
    </source>
</evidence>
<evidence type="ECO:0000313" key="7">
    <source>
        <dbReference type="Proteomes" id="UP000189818"/>
    </source>
</evidence>
<dbReference type="EMBL" id="FUYM01000007">
    <property type="protein sequence ID" value="SKB84977.1"/>
    <property type="molecule type" value="Genomic_DNA"/>
</dbReference>
<dbReference type="PANTHER" id="PTHR30055:SF234">
    <property type="entry name" value="HTH-TYPE TRANSCRIPTIONAL REGULATOR BETI"/>
    <property type="match status" value="1"/>
</dbReference>